<dbReference type="SUPFAM" id="SSF54928">
    <property type="entry name" value="RNA-binding domain, RBD"/>
    <property type="match status" value="1"/>
</dbReference>
<evidence type="ECO:0000313" key="1">
    <source>
        <dbReference type="EMBL" id="CAK0809112.1"/>
    </source>
</evidence>
<gene>
    <name evidence="1" type="ORF">PCOR1329_LOCUS14445</name>
</gene>
<proteinExistence type="predicted"/>
<dbReference type="Gene3D" id="3.30.70.330">
    <property type="match status" value="1"/>
</dbReference>
<dbReference type="EMBL" id="CAUYUJ010004320">
    <property type="protein sequence ID" value="CAK0809112.1"/>
    <property type="molecule type" value="Genomic_DNA"/>
</dbReference>
<reference evidence="1" key="1">
    <citation type="submission" date="2023-10" db="EMBL/GenBank/DDBJ databases">
        <authorList>
            <person name="Chen Y."/>
            <person name="Shah S."/>
            <person name="Dougan E. K."/>
            <person name="Thang M."/>
            <person name="Chan C."/>
        </authorList>
    </citation>
    <scope>NUCLEOTIDE SEQUENCE [LARGE SCALE GENOMIC DNA]</scope>
</reference>
<feature type="non-terminal residue" evidence="1">
    <location>
        <position position="226"/>
    </location>
</feature>
<protein>
    <recommendedName>
        <fullName evidence="3">RRM domain-containing protein</fullName>
    </recommendedName>
</protein>
<dbReference type="Proteomes" id="UP001189429">
    <property type="component" value="Unassembled WGS sequence"/>
</dbReference>
<organism evidence="1 2">
    <name type="scientific">Prorocentrum cordatum</name>
    <dbReference type="NCBI Taxonomy" id="2364126"/>
    <lineage>
        <taxon>Eukaryota</taxon>
        <taxon>Sar</taxon>
        <taxon>Alveolata</taxon>
        <taxon>Dinophyceae</taxon>
        <taxon>Prorocentrales</taxon>
        <taxon>Prorocentraceae</taxon>
        <taxon>Prorocentrum</taxon>
    </lineage>
</organism>
<comment type="caution">
    <text evidence="1">The sequence shown here is derived from an EMBL/GenBank/DDBJ whole genome shotgun (WGS) entry which is preliminary data.</text>
</comment>
<evidence type="ECO:0000313" key="2">
    <source>
        <dbReference type="Proteomes" id="UP001189429"/>
    </source>
</evidence>
<dbReference type="InterPro" id="IPR035979">
    <property type="entry name" value="RBD_domain_sf"/>
</dbReference>
<evidence type="ECO:0008006" key="3">
    <source>
        <dbReference type="Google" id="ProtNLM"/>
    </source>
</evidence>
<name>A0ABN9QZ99_9DINO</name>
<keyword evidence="2" id="KW-1185">Reference proteome</keyword>
<sequence>AAALLGALPGDVQSPDEANVRGSWSLSERLRQGAAGALGKDLLGTLRGQLALLKVEINCQSLALVDSSGPLRFAWLPGTSASDPVREALSRALARELDEAKAHRAGAPLAALGDAPKPAAAGGSEKDKDRIIVRGFPSSWSEQQVKLVFAVFGGVDTVSFAGGSGGKPREACVVLRAGISAERTASQLNSSEVGDGELMERCRISCEFVRAGCISWHEQRRRQQQQ</sequence>
<dbReference type="InterPro" id="IPR012677">
    <property type="entry name" value="Nucleotide-bd_a/b_plait_sf"/>
</dbReference>
<accession>A0ABN9QZ99</accession>
<feature type="non-terminal residue" evidence="1">
    <location>
        <position position="1"/>
    </location>
</feature>